<evidence type="ECO:0000256" key="8">
    <source>
        <dbReference type="ARBA" id="ARBA00022510"/>
    </source>
</evidence>
<evidence type="ECO:0000313" key="38">
    <source>
        <dbReference type="EMBL" id="AGK29428.1"/>
    </source>
</evidence>
<feature type="chain" id="PRO_5023366737" description="Envelope glycoprotein gp160" evidence="33">
    <location>
        <begin position="38"/>
        <end position="866"/>
    </location>
</feature>
<comment type="subcellular location">
    <subcellularLocation>
        <location evidence="3">Host cell membrane</location>
        <topology evidence="3">Peripheral membrane protein</topology>
    </subcellularLocation>
    <subcellularLocation>
        <location evidence="1">Host cell membrane</location>
        <topology evidence="1">Single-pass type I membrane protein</topology>
    </subcellularLocation>
    <subcellularLocation>
        <location evidence="2">Host endosome membrane</location>
        <topology evidence="2">Peripheral membrane protein</topology>
    </subcellularLocation>
    <subcellularLocation>
        <location evidence="5">Host endosome membrane</location>
        <topology evidence="5">Single-pass type I membrane protein</topology>
    </subcellularLocation>
    <subcellularLocation>
        <location evidence="6">Virion membrane</location>
        <topology evidence="6">Peripheral membrane protein</topology>
    </subcellularLocation>
    <subcellularLocation>
        <location evidence="4">Virion membrane</location>
        <topology evidence="4">Single-pass type I membrane protein</topology>
    </subcellularLocation>
</comment>
<keyword evidence="20 33" id="KW-0261">Viral envelope protein</keyword>
<evidence type="ECO:0000256" key="18">
    <source>
        <dbReference type="ARBA" id="ARBA00022844"/>
    </source>
</evidence>
<feature type="domain" description="Retroviral envelope protein GP41-like" evidence="37">
    <location>
        <begin position="540"/>
        <end position="729"/>
    </location>
</feature>
<name>M9Z489_HV1</name>
<comment type="domain">
    <text evidence="33">The CD4-binding region is targeted by the antibody b12.</text>
</comment>
<feature type="region of interest" description="V4" evidence="33">
    <location>
        <begin position="393"/>
        <end position="426"/>
    </location>
</feature>
<dbReference type="Gene3D" id="1.10.287.210">
    <property type="match status" value="1"/>
</dbReference>
<dbReference type="GO" id="GO:0005198">
    <property type="term" value="F:structural molecule activity"/>
    <property type="evidence" value="ECO:0007669"/>
    <property type="project" value="UniProtKB-UniRule"/>
</dbReference>
<dbReference type="CDD" id="cd09909">
    <property type="entry name" value="HIV-1-like_HR1-HR2"/>
    <property type="match status" value="1"/>
</dbReference>
<evidence type="ECO:0000256" key="28">
    <source>
        <dbReference type="ARBA" id="ARBA00023180"/>
    </source>
</evidence>
<evidence type="ECO:0000256" key="4">
    <source>
        <dbReference type="ARBA" id="ARBA00004563"/>
    </source>
</evidence>
<dbReference type="GO" id="GO:0016020">
    <property type="term" value="C:membrane"/>
    <property type="evidence" value="ECO:0007669"/>
    <property type="project" value="UniProtKB-UniRule"/>
</dbReference>
<evidence type="ECO:0000256" key="13">
    <source>
        <dbReference type="ARBA" id="ARBA00022685"/>
    </source>
</evidence>
<feature type="topological domain" description="Cytoplasmic" evidence="33">
    <location>
        <begin position="716"/>
        <end position="866"/>
    </location>
</feature>
<evidence type="ECO:0000256" key="21">
    <source>
        <dbReference type="ARBA" id="ARBA00022890"/>
    </source>
</evidence>
<comment type="PTM">
    <text evidence="33">Specific enzymatic cleavages in vivo yield mature proteins. Envelope glycoproteins are synthesized as a inactive precursor that is heavily N-glycosylated and processed likely by host cell furin in the Golgi to yield the mature SU and TM proteins. The cleavage site between SU and TM requires the minimal sequence [KR]-X-[KR]-R. About 2 of the 9 disulfide bonds of gp41 are reduced by P4HB/PDI, following binding to CD4 receptor.</text>
</comment>
<comment type="subcellular location">
    <molecule>Surface protein gp120</molecule>
    <subcellularLocation>
        <location evidence="33">Virion membrane</location>
        <topology evidence="33">Peripheral membrane protein</topology>
    </subcellularLocation>
    <subcellularLocation>
        <location evidence="33">Host cell membrane</location>
        <topology evidence="33">Peripheral membrane protein</topology>
    </subcellularLocation>
    <subcellularLocation>
        <location evidence="33">Host endosome membrane</location>
        <topology evidence="33">Single-pass type I membrane protein</topology>
    </subcellularLocation>
    <text evidence="33">The surface protein is not anchored to the viral envelope, but associates with the extravirion surface through its binding to TM. It is probably concentrated at the site of budding and incorporated into the virions possibly by contacts between the cytoplasmic tail of Env and the N-terminus of Gag.</text>
</comment>
<evidence type="ECO:0000256" key="2">
    <source>
        <dbReference type="ARBA" id="ARBA00004433"/>
    </source>
</evidence>
<keyword evidence="25 33" id="KW-0472">Membrane</keyword>
<feature type="disulfide bond" evidence="33">
    <location>
        <begin position="136"/>
        <end position="162"/>
    </location>
</feature>
<feature type="domain" description="Human immunodeficiency virus 1 envelope glycoprotein Gp120" evidence="36">
    <location>
        <begin position="40"/>
        <end position="521"/>
    </location>
</feature>
<evidence type="ECO:0000256" key="7">
    <source>
        <dbReference type="ARBA" id="ARBA00022506"/>
    </source>
</evidence>
<gene>
    <name evidence="33 38" type="primary">env</name>
</gene>
<dbReference type="GO" id="GO:1903908">
    <property type="term" value="P:positive regulation of plasma membrane raft polarization"/>
    <property type="evidence" value="ECO:0007669"/>
    <property type="project" value="UniProtKB-UniRule"/>
</dbReference>
<feature type="disulfide bond" evidence="33">
    <location>
        <begin position="608"/>
        <end position="614"/>
    </location>
</feature>
<keyword evidence="10 33" id="KW-1165">Clathrin-mediated endocytosis of virus by host</keyword>
<evidence type="ECO:0000256" key="24">
    <source>
        <dbReference type="ARBA" id="ARBA00023054"/>
    </source>
</evidence>
<dbReference type="Gene3D" id="1.20.5.490">
    <property type="entry name" value="Single helix bin"/>
    <property type="match status" value="1"/>
</dbReference>
<evidence type="ECO:0000256" key="17">
    <source>
        <dbReference type="ARBA" id="ARBA00022804"/>
    </source>
</evidence>
<evidence type="ECO:0000256" key="34">
    <source>
        <dbReference type="RuleBase" id="RU363095"/>
    </source>
</evidence>
<comment type="function">
    <text evidence="33">Envelope glycoprotein gp160: Oligomerizes in the host endoplasmic reticulum into predominantly trimers. In a second time, gp160 transits in the host Golgi, where glycosylation is completed. The precursor is then proteolytically cleaved in the trans-Golgi and thereby activated by cellular furin or furin-like proteases to produce gp120 and gp41.</text>
</comment>
<sequence>MRVRGIRKSCQRLWRWDTMLLWGTMLLGTLMICSVAEQSWVTVYYGVPVWKEANTTLFCASDAKAYDTEVHNIWATHACVPTDPNPQEVVLKNVTEDFNMWKNGMVEQMQEDIISLWDESLKPCVKLTPLCVTLNCTDLRKDNSTNNSSGEIEMKAGEMKNCSFNVTTDIGDRAVQKERALFYRLDIEPINNTIYRLISCNTSVIKQACPKVSFEPIPIHYCAPAGFALLKCKDKQFSGKGNCTNVSTVQCTHGIKPVVSTQLLLNGSLAEEEVVIRSDNFTNNAKIIIVQLKESVEINCTRPNNNTRKGIHLGPGRAFYSTGDIIGKIRQAYCTLNESKWNNTLQQIVKKLRENFNETIIFNNKTIVFNQSSGGDPEITMHSFNCGGEFFYCNTSQLFNSAWKFNSTGTNNGETSTNNGTITLPCKIKQIINMWQRVGRAMYAPPISGIINCVSNITGLILTRDGGNDTNNNNTETFRPAGGDMRDNWRSELYKYKVVKIEPLGVAPTKAKRRVVQREKRAVGIGALFLGFLGAAGSAMGAASMTLTVQARQLLSGIVQQQNNLLRAIEAQQHMLQLTVWGIKQLQARVLAVERYLGDQQLLGIWGCSGKLICTTTVPWNTSWSNKSLDYIWKNMTWMQWDKEINNYTDLIYTLLESAQNQQEKNEQELLELDKWANLWNWFSISNWLWYIKIFIMIVGGLVGLRIVFAVLSVVNRVRKGYSPLSFQTHFPAPGGPDRPEGIEEEGGERDKDRSIRLVNGLLALIWDDLRSLCLFSYHRLRDLLLIVTRTVELLGRRGWEILKYWWSLLQYWSQELKNSAVSLLDATAIAVAEGTDRVIEVVQRAYRAILHIPTRIRQGLERALV</sequence>
<comment type="caution">
    <text evidence="33">Lacks conserved residue(s) required for the propagation of feature annotation.</text>
</comment>
<organism evidence="38">
    <name type="scientific">Human immunodeficiency virus type 1</name>
    <name type="common">HIV-1</name>
    <dbReference type="NCBI Taxonomy" id="11676"/>
    <lineage>
        <taxon>Viruses</taxon>
        <taxon>Riboviria</taxon>
        <taxon>Pararnavirae</taxon>
        <taxon>Artverviricota</taxon>
        <taxon>Revtraviricetes</taxon>
        <taxon>Ortervirales</taxon>
        <taxon>Retroviridae</taxon>
        <taxon>Orthoretrovirinae</taxon>
        <taxon>Lentivirus</taxon>
        <taxon>Lentivirus humimdef1</taxon>
    </lineage>
</organism>
<feature type="disulfide bond" evidence="33">
    <location>
        <begin position="386"/>
        <end position="453"/>
    </location>
</feature>
<dbReference type="EMBL" id="KC749029">
    <property type="protein sequence ID" value="AGK29428.1"/>
    <property type="molecule type" value="Genomic_RNA"/>
</dbReference>
<feature type="disulfide bond" evidence="33">
    <location>
        <begin position="59"/>
        <end position="79"/>
    </location>
</feature>
<dbReference type="HAMAP" id="MF_04083">
    <property type="entry name" value="HIV_ENV"/>
    <property type="match status" value="1"/>
</dbReference>
<dbReference type="SUPFAM" id="SSF56502">
    <property type="entry name" value="gp120 core"/>
    <property type="match status" value="2"/>
</dbReference>
<keyword evidence="22 33" id="KW-1133">Transmembrane helix</keyword>
<comment type="domain">
    <text evidence="33">The membrane proximal external region (MPER) present in gp41 is a tryptophan-rich region recognized by the antibodies 2F5, Z13, and 4E10. MPER seems to play a role in fusion.</text>
</comment>
<keyword evidence="14 33" id="KW-0812">Transmembrane</keyword>
<keyword evidence="29 33" id="KW-0899">Viral immunoevasion</keyword>
<evidence type="ECO:0000256" key="32">
    <source>
        <dbReference type="ARBA" id="ARBA00062028"/>
    </source>
</evidence>
<keyword evidence="23 33" id="KW-1039">Host endosome</keyword>
<evidence type="ECO:0000259" key="36">
    <source>
        <dbReference type="Pfam" id="PF00516"/>
    </source>
</evidence>
<feature type="site" description="Cleavage; by host furin" evidence="33">
    <location>
        <begin position="521"/>
        <end position="522"/>
    </location>
</feature>
<feature type="lipid moiety-binding region" description="S-palmitoyl cysteine; by host" evidence="33">
    <location>
        <position position="774"/>
    </location>
</feature>
<keyword evidence="13 33" id="KW-0165">Cleavage on pair of basic residues</keyword>
<evidence type="ECO:0000256" key="6">
    <source>
        <dbReference type="ARBA" id="ARBA00004650"/>
    </source>
</evidence>
<evidence type="ECO:0000256" key="15">
    <source>
        <dbReference type="ARBA" id="ARBA00022703"/>
    </source>
</evidence>
<keyword evidence="18 33" id="KW-0946">Virion</keyword>
<dbReference type="GO" id="GO:0019064">
    <property type="term" value="P:fusion of virus membrane with host plasma membrane"/>
    <property type="evidence" value="ECO:0007669"/>
    <property type="project" value="UniProtKB-UniRule"/>
</dbReference>
<dbReference type="Gene3D" id="2.170.40.20">
    <property type="entry name" value="Human immunodeficiency virus 1, Gp160, envelope glycoprotein"/>
    <property type="match status" value="2"/>
</dbReference>
<keyword evidence="17 33" id="KW-1161">Viral attachment to host cell</keyword>
<dbReference type="InterPro" id="IPR036377">
    <property type="entry name" value="Gp120_core_sf"/>
</dbReference>
<keyword evidence="26 33" id="KW-0564">Palmitate</keyword>
<feature type="region of interest" description="Immunosuppression" evidence="33">
    <location>
        <begin position="584"/>
        <end position="602"/>
    </location>
</feature>
<comment type="function">
    <text evidence="33">Surface protein gp120: Attaches the virus to the host lymphoid cell by binding to the primary receptor CD4. This interaction induces a structural rearrangement creating a high affinity binding site for a chemokine coreceptor like CXCR4 and/or CCR5. Acts as a ligand for CD209/DC-SIGN and CLEC4M/DC-SIGNR, which are respectively found on dendritic cells (DCs), and on endothelial cells of liver sinusoids and lymph node sinuses. These interactions allow capture of viral particles at mucosal surfaces by these cells and subsequent transmission to permissive cells. HIV subverts the migration properties of dendritic cells to gain access to CD4+ T-cells in lymph nodes. Virus transmission to permissive T-cells occurs either in trans (without DCs infection, through viral capture and transmission), or in cis (following DCs productive infection, through the usual CD4-gp120 interaction), thereby inducing a robust infection. In trans infection, bound virions remain infectious over days and it is proposed that they are not degraded, but protected in non-lysosomal acidic organelles within the DCs close to the cell membrane thus contributing to the viral infectious potential during DCs' migration from the periphery to the lymphoid tissues. On arrival at lymphoid tissues, intact virions recycle back to DCs' cell surface allowing virus transmission to CD4+ T-cells.</text>
</comment>
<evidence type="ECO:0000256" key="11">
    <source>
        <dbReference type="ARBA" id="ARBA00022581"/>
    </source>
</evidence>
<feature type="short sequence motif" description="YXXL motif; contains endocytosis signal" evidence="33">
    <location>
        <begin position="722"/>
        <end position="725"/>
    </location>
</feature>
<evidence type="ECO:0000256" key="27">
    <source>
        <dbReference type="ARBA" id="ARBA00023157"/>
    </source>
</evidence>
<dbReference type="GO" id="GO:0020002">
    <property type="term" value="C:host cell plasma membrane"/>
    <property type="evidence" value="ECO:0007669"/>
    <property type="project" value="UniProtKB-SubCell"/>
</dbReference>
<dbReference type="FunFam" id="2.170.40.20:FF:000001">
    <property type="entry name" value="Envelope glycoprotein gp160"/>
    <property type="match status" value="1"/>
</dbReference>
<dbReference type="FunFam" id="2.170.40.20:FF:000003">
    <property type="entry name" value="Envelope glycoprotein gp160"/>
    <property type="match status" value="1"/>
</dbReference>
<feature type="region of interest" description="V1" evidence="33">
    <location>
        <begin position="136"/>
        <end position="161"/>
    </location>
</feature>
<accession>M9Z489</accession>
<dbReference type="GO" id="GO:0019031">
    <property type="term" value="C:viral envelope"/>
    <property type="evidence" value="ECO:0007669"/>
    <property type="project" value="UniProtKB-KW"/>
</dbReference>
<evidence type="ECO:0000256" key="1">
    <source>
        <dbReference type="ARBA" id="ARBA00004402"/>
    </source>
</evidence>
<keyword evidence="19 33" id="KW-1043">Host membrane</keyword>
<evidence type="ECO:0000256" key="30">
    <source>
        <dbReference type="ARBA" id="ARBA00023288"/>
    </source>
</evidence>
<evidence type="ECO:0000256" key="29">
    <source>
        <dbReference type="ARBA" id="ARBA00023280"/>
    </source>
</evidence>
<feature type="region of interest" description="Disordered" evidence="35">
    <location>
        <begin position="732"/>
        <end position="751"/>
    </location>
</feature>
<keyword evidence="16 33" id="KW-0732">Signal</keyword>
<comment type="PTM">
    <text evidence="33">Palmitoylation of the transmembrane protein and of Env polyprotein (prior to its proteolytic cleavage) is essential for their association with host cell membrane lipid rafts. Palmitoylation is therefore required for envelope trafficking to classical lipid rafts, but not for viral replication.</text>
</comment>
<dbReference type="FunFam" id="1.10.287.210:FF:000001">
    <property type="entry name" value="Envelope glycoprotein gp160"/>
    <property type="match status" value="1"/>
</dbReference>
<evidence type="ECO:0000256" key="12">
    <source>
        <dbReference type="ARBA" id="ARBA00022595"/>
    </source>
</evidence>
<proteinExistence type="inferred from homology"/>
<feature type="disulfide bond" evidence="33">
    <location>
        <begin position="393"/>
        <end position="426"/>
    </location>
</feature>
<keyword evidence="12 33" id="KW-1162">Viral penetration into host cytoplasm</keyword>
<dbReference type="GO" id="GO:0039654">
    <property type="term" value="P:fusion of virus membrane with host endosome membrane"/>
    <property type="evidence" value="ECO:0007669"/>
    <property type="project" value="UniProtKB-UniRule"/>
</dbReference>
<evidence type="ECO:0000256" key="9">
    <source>
        <dbReference type="ARBA" id="ARBA00022511"/>
    </source>
</evidence>
<evidence type="ECO:0000256" key="10">
    <source>
        <dbReference type="ARBA" id="ARBA00022570"/>
    </source>
</evidence>
<evidence type="ECO:0000256" key="35">
    <source>
        <dbReference type="SAM" id="MobiDB-lite"/>
    </source>
</evidence>
<evidence type="ECO:0000256" key="5">
    <source>
        <dbReference type="ARBA" id="ARBA00004578"/>
    </source>
</evidence>
<comment type="similarity">
    <text evidence="33">Belongs to the HIV-1 env protein family.</text>
</comment>
<evidence type="ECO:0000256" key="16">
    <source>
        <dbReference type="ARBA" id="ARBA00022729"/>
    </source>
</evidence>
<dbReference type="Pfam" id="PF00517">
    <property type="entry name" value="GP41"/>
    <property type="match status" value="1"/>
</dbReference>
<comment type="miscellaneous">
    <text evidence="33">HIV-1 lineages are divided in three main groups, M (for Major), O (for Outlier), and N (for New, or Non-M, Non-O). The vast majority of strains found worldwide belong to the group M. Group O seems to be endemic to and largely confined to Cameroon and neighboring countries in West Central Africa, where these viruses represent a small minority of HIV-1 strains. The group N is represented by a limited number of isolates from Cameroonian persons. The group M is further subdivided in 9 clades or subtypes (A to D, F to H, J and K).</text>
</comment>
<feature type="region of interest" description="MPER; binding to GalCer" evidence="33">
    <location>
        <begin position="672"/>
        <end position="693"/>
    </location>
</feature>
<comment type="domain">
    <text evidence="33">The YXXL motif is involved in determining the exact site of viral release at the surface of infected mononuclear cells and promotes endocytosis. YXXL and di-leucine endocytosis motifs interact directly or indirectly with the clathrin adapter complexes, opperate independently, and their activities are not additive.</text>
</comment>
<keyword evidence="15 33" id="KW-0053">Apoptosis</keyword>
<keyword evidence="28 33" id="KW-0325">Glycoprotein</keyword>
<organismHost>
    <name type="scientific">Homo sapiens</name>
    <name type="common">Human</name>
    <dbReference type="NCBI Taxonomy" id="9606"/>
</organismHost>
<dbReference type="GO" id="GO:0052031">
    <property type="term" value="P:symbiont-mediated perturbation of host defense response"/>
    <property type="evidence" value="ECO:0007669"/>
    <property type="project" value="UniProtKB-UniRule"/>
</dbReference>
<dbReference type="GO" id="GO:0044175">
    <property type="term" value="C:host cell endosome membrane"/>
    <property type="evidence" value="ECO:0007669"/>
    <property type="project" value="UniProtKB-SubCell"/>
</dbReference>
<keyword evidence="27 33" id="KW-1015">Disulfide bond</keyword>
<comment type="domain">
    <text evidence="33 34">The 17 amino acids long immunosuppressive region is present in many retroviral envelope proteins. Synthetic peptides derived from this relatively conserved sequence inhibit immune function in vitro and in vivo.</text>
</comment>
<evidence type="ECO:0000256" key="22">
    <source>
        <dbReference type="ARBA" id="ARBA00022989"/>
    </source>
</evidence>
<dbReference type="GO" id="GO:1903911">
    <property type="term" value="P:positive regulation of receptor clustering"/>
    <property type="evidence" value="ECO:0007669"/>
    <property type="project" value="UniProtKB-UniRule"/>
</dbReference>
<comment type="subunit">
    <text evidence="32">The mature envelope protein (Env) consists of a homotrimer of non-covalently associated gp120-gp41 heterodimers. The resulting complex protrudes from the virus surface as a spike. There seems to be as few as 10 spikes on the average virion. Interacts with host CD4, CCR5 and CXCR4. Gp120 also interacts with the C-type lectins CD209/DC-SIGN and CLEC4M/DC-SIGNR (collectively referred to as DC-SIGN(R)). Gp120 and gp41 interact with GalCer. Gp120 interacts with host ITGA4/ITGB7 complex; on CD4+ T-cells, this interaction results in rapid activation of integrin ITGAL/LFA-1, which facilitates efficient cell-to-cell spreading of HIV-1. Gp120 interacts with cell-associated heparan sulfate; this interaction increases virus infectivity on permissive cells and may be involved in infection of CD4- cells.</text>
</comment>
<dbReference type="InterPro" id="IPR000777">
    <property type="entry name" value="HIV1_Gp120"/>
</dbReference>
<dbReference type="GO" id="GO:0019062">
    <property type="term" value="P:virion attachment to host cell"/>
    <property type="evidence" value="ECO:0007669"/>
    <property type="project" value="UniProtKB-UniRule"/>
</dbReference>
<evidence type="ECO:0000256" key="14">
    <source>
        <dbReference type="ARBA" id="ARBA00022692"/>
    </source>
</evidence>
<feature type="transmembrane region" description="Helical" evidence="34">
    <location>
        <begin position="688"/>
        <end position="715"/>
    </location>
</feature>
<evidence type="ECO:0000256" key="26">
    <source>
        <dbReference type="ARBA" id="ARBA00023139"/>
    </source>
</evidence>
<dbReference type="Pfam" id="PF00516">
    <property type="entry name" value="GP120"/>
    <property type="match status" value="1"/>
</dbReference>
<feature type="coiled-coil region" evidence="33">
    <location>
        <begin position="643"/>
        <end position="677"/>
    </location>
</feature>
<dbReference type="InterPro" id="IPR000328">
    <property type="entry name" value="GP41-like"/>
</dbReference>
<dbReference type="FunFam" id="1.20.5.490:FF:000001">
    <property type="entry name" value="Envelope glycoprotein gp160"/>
    <property type="match status" value="1"/>
</dbReference>
<comment type="function">
    <text evidence="33">Transmembrane protein gp41: Acts as a class I viral fusion protein. Under the current model, the protein has at least 3 conformational states: pre-fusion native state, pre-hairpin intermediate state, and post-fusion hairpin state. During fusion of viral and target intracellular membranes, the coiled coil regions (heptad repeats) assume a trimer-of-hairpins structure, positioning the fusion peptide in close proximity to the C-terminal region of the ectodomain. The formation of this structure appears to drive apposition and subsequent fusion of viral and target cell membranes. Complete fusion occurs in host cell endosomes and is dynamin-dependent, however some lipid transfer might occur at the plasma membrane. The virus undergoes clathrin-dependent internalization long before endosomal fusion, thus minimizing the surface exposure of conserved viral epitopes during fusion and reducing the efficacy of inhibitors targeting these epitopes. Membranes fusion leads to delivery of the nucleocapsid into the cytoplasm.</text>
</comment>
<comment type="miscellaneous">
    <text evidence="33">Inhibitors targeting HIV-1 viral envelope proteins are used as antiretroviral drugs. Attachment of virions to the cell surface via non-specific interactions and CD4 binding can be blocked by inhibitors that include cyanovirin-N, cyclotriazadisulfonamide analogs, PRO 2000, TNX 355 and PRO 542. In addition, BMS 806 can block CD4-induced conformational changes. Env interactions with the coreceptor molecules can be targeted by CCR5 antagonists including SCH-D, maraviroc (UK 427857) and aplaviroc (GW 873140), and the CXCR4 antagonist AMD 070. Fusion of viral and cellular membranes can be inhibited by peptides such as enfuvirtide and tifuvirtide (T 1249). Resistance to inhibitors associated with mutations in Env are observed. Most of the time, single mutations confer only a modest reduction in drug susceptibility. Combination of several mutations is usually required to develop a high-level drug resistance.</text>
</comment>
<keyword evidence="8 33" id="KW-1170">Fusion of virus membrane with host endosomal membrane</keyword>
<evidence type="ECO:0000256" key="33">
    <source>
        <dbReference type="HAMAP-Rule" id="MF_04083"/>
    </source>
</evidence>
<evidence type="ECO:0000256" key="19">
    <source>
        <dbReference type="ARBA" id="ARBA00022870"/>
    </source>
</evidence>
<keyword evidence="31 33" id="KW-1160">Virus entry into host cell</keyword>
<feature type="disulfide bond" evidence="33">
    <location>
        <begin position="232"/>
        <end position="243"/>
    </location>
</feature>
<comment type="subcellular location">
    <molecule>Transmembrane protein gp41</molecule>
    <subcellularLocation>
        <location evidence="33">Virion membrane</location>
        <topology evidence="33">Single-pass type I membrane protein</topology>
    </subcellularLocation>
    <subcellularLocation>
        <location evidence="33">Host cell membrane</location>
        <topology evidence="33">Single-pass type I membrane protein</topology>
    </subcellularLocation>
    <subcellularLocation>
        <location evidence="33">Host endosome membrane</location>
        <topology evidence="33">Single-pass type I membrane protein</topology>
    </subcellularLocation>
    <text evidence="33">It is probably concentrated at the site of budding and incorporated into the virions possibly by contacts between the cytoplasmic tail of Env and the N-terminus of Gag.</text>
</comment>
<evidence type="ECO:0000259" key="37">
    <source>
        <dbReference type="Pfam" id="PF00517"/>
    </source>
</evidence>
<reference evidence="38" key="1">
    <citation type="submission" date="2013-03" db="EMBL/GenBank/DDBJ databases">
        <authorList>
            <person name="Bailer R."/>
            <person name="Bhattacharya T."/>
            <person name="Chen Y."/>
            <person name="DeCamp A."/>
            <person name="Gao F."/>
            <person name="Gao H."/>
            <person name="Giorgi E."/>
            <person name="Gottardo R."/>
            <person name="Greene K."/>
            <person name="Hahn B."/>
            <person name="Hraber P."/>
            <person name="Kim J."/>
            <person name="Korber B."/>
            <person name="Lapedes A."/>
            <person name="Mascola J."/>
            <person name="Montefiori D."/>
            <person name="O'Sullivan A."/>
            <person name="Permpikul P."/>
            <person name="Poltavaee K."/>
            <person name="Sanders-Buell E."/>
            <person name="Seaman M."/>
            <person name="Self S."/>
            <person name="Sutthent R."/>
            <person name="Swanstrom R."/>
            <person name="Williamson C."/>
            <person name="Tovanabutra S."/>
        </authorList>
    </citation>
    <scope>NUCLEOTIDE SEQUENCE</scope>
    <source>
        <strain evidence="38">T286588_39</strain>
    </source>
</reference>
<evidence type="ECO:0000256" key="3">
    <source>
        <dbReference type="ARBA" id="ARBA00004505"/>
    </source>
</evidence>
<evidence type="ECO:0000256" key="20">
    <source>
        <dbReference type="ARBA" id="ARBA00022879"/>
    </source>
</evidence>
<comment type="subunit">
    <text evidence="33">The mature envelope protein (Env) consists of a homotrimer of non-covalently associated gp120-gp41 heterodimers. The resulting complex protrudes from the virus surface as a spike. There seems to be as few as 10 spikes on the average virion. Surface protein gp120 interacts with host CD4, CCR5 and CXCR4. Gp120 also interacts with the C-type lectins CD209/DC-SIGN and CLEC4M/DC-SIGNR (collectively referred to as DC-SIGN(R)). Gp120 and gp41 interact with GalCer. Gp120 interacts with host ITGA4/ITGB7 complex; on CD4+ T-cells, this interaction results in rapid activation of integrin ITGAL/LFA-1, which facilitates efficient cell-to-cell spreading of HIV-1. Gp120 interacts with cell-associated heparan sulfate; this interaction increases virus infectivity on permissive cells and may be involved in infection of CD4- cells.</text>
</comment>
<evidence type="ECO:0000256" key="25">
    <source>
        <dbReference type="ARBA" id="ARBA00023136"/>
    </source>
</evidence>
<feature type="region of interest" description="CD4-binding loop" evidence="33">
    <location>
        <begin position="372"/>
        <end position="382"/>
    </location>
</feature>
<feature type="disulfide bond" evidence="33">
    <location>
        <begin position="222"/>
        <end position="251"/>
    </location>
</feature>
<keyword evidence="24 33" id="KW-0175">Coiled coil</keyword>
<comment type="PTM">
    <text evidence="33">Highly glycosylated by host. The high number of glycan on the protein is reffered to as 'glycan shield' because it contributes to hide protein sequence from adaptive immune system.</text>
</comment>
<keyword evidence="21 33" id="KW-1164">Virus endocytosis by host</keyword>
<evidence type="ECO:0000256" key="23">
    <source>
        <dbReference type="ARBA" id="ARBA00023046"/>
    </source>
</evidence>
<keyword evidence="11 33" id="KW-0945">Host-virus interaction</keyword>
<comment type="domain">
    <text evidence="33">Some of the most genetically diverse regions of the viral genome are present in Env. They are called variable regions 1 through 5 (V1 through V5). Coreceptor usage of gp120 is determined mainly by the primary structure of the third variable region (V3) in the outer domain of gp120. The sequence of V3 determines which coreceptor, CCR5 and/or CXCR4 (corresponding to R5/macrophage, X4/T cell and R5X4/T cell and macrophage tropism), is used to trigger the fusion potential of the Env complex, and hence which cells the virus can infect. Binding to CCR5 involves a region adjacent in addition to V3.</text>
</comment>
<protein>
    <recommendedName>
        <fullName evidence="33">Envelope glycoprotein gp160</fullName>
    </recommendedName>
    <alternativeName>
        <fullName evidence="33">Env polyprotein</fullName>
    </alternativeName>
    <component>
        <recommendedName>
            <fullName evidence="33">Surface protein gp120</fullName>
            <shortName evidence="33">SU</shortName>
        </recommendedName>
        <alternativeName>
            <fullName evidence="33">Glycoprotein 120</fullName>
            <shortName evidence="33">gp120</shortName>
        </alternativeName>
    </component>
    <component>
        <recommendedName>
            <fullName evidence="33">Transmembrane protein gp41</fullName>
            <shortName evidence="33">TM</shortName>
        </recommendedName>
        <alternativeName>
            <fullName evidence="33">Glycoprotein 41</fullName>
            <shortName evidence="33">gp41</shortName>
        </alternativeName>
    </component>
</protein>
<evidence type="ECO:0000256" key="31">
    <source>
        <dbReference type="ARBA" id="ARBA00023296"/>
    </source>
</evidence>
<keyword evidence="9 33" id="KW-1032">Host cell membrane</keyword>
<dbReference type="SUPFAM" id="SSF58069">
    <property type="entry name" value="Virus ectodomain"/>
    <property type="match status" value="1"/>
</dbReference>
<dbReference type="GO" id="GO:0019082">
    <property type="term" value="P:viral protein processing"/>
    <property type="evidence" value="ECO:0007669"/>
    <property type="project" value="UniProtKB-UniRule"/>
</dbReference>
<feature type="region of interest" description="Fusion peptide" evidence="33">
    <location>
        <begin position="522"/>
        <end position="542"/>
    </location>
</feature>
<dbReference type="InterPro" id="IPR037527">
    <property type="entry name" value="Gp160"/>
</dbReference>
<dbReference type="GO" id="GO:0055036">
    <property type="term" value="C:virion membrane"/>
    <property type="evidence" value="ECO:0007669"/>
    <property type="project" value="UniProtKB-SubCell"/>
</dbReference>
<keyword evidence="7 33" id="KW-1168">Fusion of virus membrane with host membrane</keyword>
<keyword evidence="30 33" id="KW-0449">Lipoprotein</keyword>
<dbReference type="GO" id="GO:0075512">
    <property type="term" value="P:clathrin-dependent endocytosis of virus by host cell"/>
    <property type="evidence" value="ECO:0007669"/>
    <property type="project" value="UniProtKB-UniRule"/>
</dbReference>
<feature type="chain" id="PRO_5023366736" description="Transmembrane protein gp41" evidence="33">
    <location>
        <begin position="522"/>
        <end position="866"/>
    </location>
</feature>